<dbReference type="Proteomes" id="UP001201812">
    <property type="component" value="Unassembled WGS sequence"/>
</dbReference>
<dbReference type="GO" id="GO:0030145">
    <property type="term" value="F:manganese ion binding"/>
    <property type="evidence" value="ECO:0007669"/>
    <property type="project" value="InterPro"/>
</dbReference>
<evidence type="ECO:0000313" key="3">
    <source>
        <dbReference type="Proteomes" id="UP001201812"/>
    </source>
</evidence>
<dbReference type="Gene3D" id="3.40.350.10">
    <property type="entry name" value="Creatinase/prolidase N-terminal domain"/>
    <property type="match status" value="1"/>
</dbReference>
<accession>A0AAD4NGA1</accession>
<dbReference type="InterPro" id="IPR007865">
    <property type="entry name" value="Aminopep_P_N"/>
</dbReference>
<protein>
    <recommendedName>
        <fullName evidence="1">Aminopeptidase P N-terminal domain-containing protein</fullName>
    </recommendedName>
</protein>
<dbReference type="GO" id="GO:0070006">
    <property type="term" value="F:metalloaminopeptidase activity"/>
    <property type="evidence" value="ECO:0007669"/>
    <property type="project" value="InterPro"/>
</dbReference>
<dbReference type="InterPro" id="IPR029149">
    <property type="entry name" value="Creatin/AminoP/Spt16_N"/>
</dbReference>
<evidence type="ECO:0000313" key="2">
    <source>
        <dbReference type="EMBL" id="KAI1725230.1"/>
    </source>
</evidence>
<dbReference type="SUPFAM" id="SSF53092">
    <property type="entry name" value="Creatinase/prolidase N-terminal domain"/>
    <property type="match status" value="1"/>
</dbReference>
<evidence type="ECO:0000259" key="1">
    <source>
        <dbReference type="Pfam" id="PF05195"/>
    </source>
</evidence>
<reference evidence="2" key="1">
    <citation type="submission" date="2022-01" db="EMBL/GenBank/DDBJ databases">
        <title>Genome Sequence Resource for Two Populations of Ditylenchus destructor, the Migratory Endoparasitic Phytonematode.</title>
        <authorList>
            <person name="Zhang H."/>
            <person name="Lin R."/>
            <person name="Xie B."/>
        </authorList>
    </citation>
    <scope>NUCLEOTIDE SEQUENCE</scope>
    <source>
        <strain evidence="2">BazhouSP</strain>
    </source>
</reference>
<gene>
    <name evidence="2" type="ORF">DdX_01878</name>
</gene>
<name>A0AAD4NGA1_9BILA</name>
<sequence>MFDDDGSGGRWSTCCGYTSAQSMAEAEQTREQLGSLIPLGRTAKANDCAGLVEFLVMIIRRLFSTNRAIPITADEFRERRSKLVSLLSANLRANNASHLSNDYSPIAVLFSKRPTFAAREIPHNFRQCSYFRYLCGFDLPDKARLVITPKESILFRQV</sequence>
<feature type="domain" description="Aminopeptidase P N-terminal" evidence="1">
    <location>
        <begin position="76"/>
        <end position="155"/>
    </location>
</feature>
<dbReference type="AlphaFoldDB" id="A0AAD4NGA1"/>
<keyword evidence="3" id="KW-1185">Reference proteome</keyword>
<organism evidence="2 3">
    <name type="scientific">Ditylenchus destructor</name>
    <dbReference type="NCBI Taxonomy" id="166010"/>
    <lineage>
        <taxon>Eukaryota</taxon>
        <taxon>Metazoa</taxon>
        <taxon>Ecdysozoa</taxon>
        <taxon>Nematoda</taxon>
        <taxon>Chromadorea</taxon>
        <taxon>Rhabditida</taxon>
        <taxon>Tylenchina</taxon>
        <taxon>Tylenchomorpha</taxon>
        <taxon>Sphaerularioidea</taxon>
        <taxon>Anguinidae</taxon>
        <taxon>Anguininae</taxon>
        <taxon>Ditylenchus</taxon>
    </lineage>
</organism>
<proteinExistence type="predicted"/>
<comment type="caution">
    <text evidence="2">The sequence shown here is derived from an EMBL/GenBank/DDBJ whole genome shotgun (WGS) entry which is preliminary data.</text>
</comment>
<dbReference type="EMBL" id="JAKKPZ010000002">
    <property type="protein sequence ID" value="KAI1725230.1"/>
    <property type="molecule type" value="Genomic_DNA"/>
</dbReference>
<dbReference type="Pfam" id="PF05195">
    <property type="entry name" value="AMP_N"/>
    <property type="match status" value="1"/>
</dbReference>